<evidence type="ECO:0000313" key="8">
    <source>
        <dbReference type="Proteomes" id="UP000494108"/>
    </source>
</evidence>
<evidence type="ECO:0000313" key="7">
    <source>
        <dbReference type="EMBL" id="CAB3626912.1"/>
    </source>
</evidence>
<evidence type="ECO:0000256" key="5">
    <source>
        <dbReference type="ARBA" id="ARBA00023237"/>
    </source>
</evidence>
<keyword evidence="8" id="KW-1185">Reference proteome</keyword>
<feature type="chain" id="PRO_5028974406" description="MipA/OmpV family protein" evidence="6">
    <location>
        <begin position="31"/>
        <end position="300"/>
    </location>
</feature>
<evidence type="ECO:0000256" key="6">
    <source>
        <dbReference type="SAM" id="SignalP"/>
    </source>
</evidence>
<keyword evidence="3 6" id="KW-0732">Signal</keyword>
<evidence type="ECO:0000256" key="2">
    <source>
        <dbReference type="ARBA" id="ARBA00005722"/>
    </source>
</evidence>
<feature type="signal peptide" evidence="6">
    <location>
        <begin position="1"/>
        <end position="30"/>
    </location>
</feature>
<dbReference type="GO" id="GO:0009279">
    <property type="term" value="C:cell outer membrane"/>
    <property type="evidence" value="ECO:0007669"/>
    <property type="project" value="UniProtKB-SubCell"/>
</dbReference>
<protein>
    <recommendedName>
        <fullName evidence="9">MipA/OmpV family protein</fullName>
    </recommendedName>
</protein>
<dbReference type="InterPro" id="IPR010583">
    <property type="entry name" value="MipA"/>
</dbReference>
<dbReference type="Pfam" id="PF06629">
    <property type="entry name" value="MipA"/>
    <property type="match status" value="1"/>
</dbReference>
<name>A0A6S6ZJ31_9BURK</name>
<reference evidence="7 8" key="1">
    <citation type="submission" date="2020-04" db="EMBL/GenBank/DDBJ databases">
        <authorList>
            <person name="De Canck E."/>
        </authorList>
    </citation>
    <scope>NUCLEOTIDE SEQUENCE [LARGE SCALE GENOMIC DNA]</scope>
    <source>
        <strain evidence="7 8">LMG 3431</strain>
    </source>
</reference>
<dbReference type="PANTHER" id="PTHR38776">
    <property type="entry name" value="MLTA-INTERACTING PROTEIN-RELATED"/>
    <property type="match status" value="1"/>
</dbReference>
<evidence type="ECO:0008006" key="9">
    <source>
        <dbReference type="Google" id="ProtNLM"/>
    </source>
</evidence>
<keyword evidence="5" id="KW-0998">Cell outer membrane</keyword>
<evidence type="ECO:0000256" key="1">
    <source>
        <dbReference type="ARBA" id="ARBA00004442"/>
    </source>
</evidence>
<organism evidence="7 8">
    <name type="scientific">Achromobacter pestifer</name>
    <dbReference type="NCBI Taxonomy" id="1353889"/>
    <lineage>
        <taxon>Bacteria</taxon>
        <taxon>Pseudomonadati</taxon>
        <taxon>Pseudomonadota</taxon>
        <taxon>Betaproteobacteria</taxon>
        <taxon>Burkholderiales</taxon>
        <taxon>Alcaligenaceae</taxon>
        <taxon>Achromobacter</taxon>
    </lineage>
</organism>
<accession>A0A6S6ZJ31</accession>
<keyword evidence="4" id="KW-0472">Membrane</keyword>
<evidence type="ECO:0000256" key="3">
    <source>
        <dbReference type="ARBA" id="ARBA00022729"/>
    </source>
</evidence>
<dbReference type="PANTHER" id="PTHR38776:SF1">
    <property type="entry name" value="MLTA-INTERACTING PROTEIN-RELATED"/>
    <property type="match status" value="1"/>
</dbReference>
<proteinExistence type="inferred from homology"/>
<dbReference type="RefSeq" id="WP_246288121.1">
    <property type="nucleotide sequence ID" value="NZ_CADIJX010000001.1"/>
</dbReference>
<gene>
    <name evidence="7" type="ORF">LMG3431_00425</name>
</gene>
<dbReference type="AlphaFoldDB" id="A0A6S6ZJ31"/>
<dbReference type="EMBL" id="CADIJX010000001">
    <property type="protein sequence ID" value="CAB3626912.1"/>
    <property type="molecule type" value="Genomic_DNA"/>
</dbReference>
<evidence type="ECO:0000256" key="4">
    <source>
        <dbReference type="ARBA" id="ARBA00023136"/>
    </source>
</evidence>
<comment type="similarity">
    <text evidence="2">Belongs to the MipA/OmpV family.</text>
</comment>
<dbReference type="Proteomes" id="UP000494108">
    <property type="component" value="Unassembled WGS sequence"/>
</dbReference>
<comment type="subcellular location">
    <subcellularLocation>
        <location evidence="1">Cell outer membrane</location>
    </subcellularLocation>
</comment>
<sequence>MKRFFRLSFVPRRVAVAGLFAAVPVLPAAAGELVVAEASSVYGQRGASSRGLTVATGEDRPEGQWTFYGTAGVGYAPRYSGSDESSVAPIVGLGVRSPNGFFLGTDHGLGWETQALDSTFRFYVAPSASRKDHKKGFQGSDKLRGMGDIKSRAQIGMDAETALGPVVLSATVAHAFKKGDDKDVGSAYTMFNLGASTTVYEGSAGSVSLALSGTLGDGNYMRTWYGVSGQQSAKSGYRRYNPKGGLESVGLGATWTLPVTESWSWTVAAEARRLFGDAADSPIVKDRNQYSIGTMVTYTY</sequence>